<evidence type="ECO:0000313" key="2">
    <source>
        <dbReference type="Proteomes" id="UP001569904"/>
    </source>
</evidence>
<dbReference type="EMBL" id="JAXCEH010000011">
    <property type="protein sequence ID" value="MFA1555721.1"/>
    <property type="molecule type" value="Genomic_DNA"/>
</dbReference>
<accession>A0ABV4QZ54</accession>
<organism evidence="1 2">
    <name type="scientific">Actinomadura chokoriensis</name>
    <dbReference type="NCBI Taxonomy" id="454156"/>
    <lineage>
        <taxon>Bacteria</taxon>
        <taxon>Bacillati</taxon>
        <taxon>Actinomycetota</taxon>
        <taxon>Actinomycetes</taxon>
        <taxon>Streptosporangiales</taxon>
        <taxon>Thermomonosporaceae</taxon>
        <taxon>Actinomadura</taxon>
    </lineage>
</organism>
<sequence length="349" mass="38094">MGGKKLAEWERAAVVAGFVTLAVSLALAVLVPDLGRSQQESGISARQRQGLGAAEQARIAKFGTRQLLALNTADLTQPGERRRIADSMATGDLHEELVDDGTALNKHPRNKLTGARVSTFLLTSSGRGPRVPNDTYHDDGWASAMAVVRGMTAGPDGAPVRTVRRYEAMMTLTPQGWRFDYLVLCPDSTVPQWRGTLVVGKPTEEMLFRDEIEKTMGVVLGAPSHSTAERPARDERLRPLTGEGRRRYSAWLARIGIRGGQVDGSAERTAIIRRDRDSAVLLMFVNVRDPDPIPFSYVVPHGDGTYQTMQPPAWERSANVLFPQGGACALKVTVVGERGEWKIDRVADA</sequence>
<gene>
    <name evidence="1" type="ORF">SM436_18695</name>
</gene>
<keyword evidence="2" id="KW-1185">Reference proteome</keyword>
<reference evidence="1 2" key="1">
    <citation type="submission" date="2023-11" db="EMBL/GenBank/DDBJ databases">
        <title>Actinomadura monticuli sp. nov., isolated from volcanic ash.</title>
        <authorList>
            <person name="Lee S.D."/>
            <person name="Yang H."/>
            <person name="Kim I.S."/>
        </authorList>
    </citation>
    <scope>NUCLEOTIDE SEQUENCE [LARGE SCALE GENOMIC DNA]</scope>
    <source>
        <strain evidence="1 2">DSM 45346</strain>
    </source>
</reference>
<proteinExistence type="predicted"/>
<dbReference type="Proteomes" id="UP001569904">
    <property type="component" value="Unassembled WGS sequence"/>
</dbReference>
<protein>
    <submittedName>
        <fullName evidence="1">Uncharacterized protein</fullName>
    </submittedName>
</protein>
<dbReference type="RefSeq" id="WP_371942448.1">
    <property type="nucleotide sequence ID" value="NZ_JAXCEH010000011.1"/>
</dbReference>
<comment type="caution">
    <text evidence="1">The sequence shown here is derived from an EMBL/GenBank/DDBJ whole genome shotgun (WGS) entry which is preliminary data.</text>
</comment>
<name>A0ABV4QZ54_9ACTN</name>
<evidence type="ECO:0000313" key="1">
    <source>
        <dbReference type="EMBL" id="MFA1555721.1"/>
    </source>
</evidence>